<keyword evidence="2" id="KW-1185">Reference proteome</keyword>
<reference evidence="1 2" key="1">
    <citation type="submission" date="2017-08" db="EMBL/GenBank/DDBJ databases">
        <title>Draft Genome Sequence of Hafnia alvei CITHA-6 Isolated from Raw Bovine Milk.</title>
        <authorList>
            <person name="Culligan E.P."/>
            <person name="Mcsweeney A."/>
            <person name="O'Doherty C."/>
            <person name="Gleeson E."/>
            <person name="O'Riordan D."/>
            <person name="Sleator R.D."/>
        </authorList>
    </citation>
    <scope>NUCLEOTIDE SEQUENCE [LARGE SCALE GENOMIC DNA]</scope>
    <source>
        <strain evidence="1 2">CITHA-6</strain>
    </source>
</reference>
<comment type="caution">
    <text evidence="1">The sequence shown here is derived from an EMBL/GenBank/DDBJ whole genome shotgun (WGS) entry which is preliminary data.</text>
</comment>
<dbReference type="Proteomes" id="UP000218796">
    <property type="component" value="Unassembled WGS sequence"/>
</dbReference>
<dbReference type="RefSeq" id="WP_039184708.1">
    <property type="nucleotide sequence ID" value="NZ_CAUFSP010000004.1"/>
</dbReference>
<sequence length="135" mass="14986">MSPNNPYIVEVIESHELIQQWFANTPVEADVCERLLSHFSPSFTMVGVSGHALSYSALCTFFQANGGAKQGLKIEVSAIEIISEWENGAVLSYQEQQSLPDQAASLRYSTVVFEKDLQGKVLWRHLHETKANSGT</sequence>
<dbReference type="InterPro" id="IPR032710">
    <property type="entry name" value="NTF2-like_dom_sf"/>
</dbReference>
<dbReference type="Gene3D" id="3.10.450.50">
    <property type="match status" value="1"/>
</dbReference>
<protein>
    <submittedName>
        <fullName evidence="1">DUF4440 domain-containing protein</fullName>
    </submittedName>
</protein>
<dbReference type="PIRSF" id="PIRSF029394">
    <property type="entry name" value="UCP029394"/>
    <property type="match status" value="1"/>
</dbReference>
<dbReference type="AlphaFoldDB" id="A0A2A2MA57"/>
<gene>
    <name evidence="1" type="ORF">CJD50_14745</name>
</gene>
<dbReference type="EMBL" id="NQMS01000006">
    <property type="protein sequence ID" value="PAV95693.1"/>
    <property type="molecule type" value="Genomic_DNA"/>
</dbReference>
<dbReference type="SUPFAM" id="SSF54427">
    <property type="entry name" value="NTF2-like"/>
    <property type="match status" value="1"/>
</dbReference>
<name>A0A2A2MA57_9GAMM</name>
<accession>A0A2A2MA57</accession>
<proteinExistence type="predicted"/>
<organism evidence="1 2">
    <name type="scientific">Hafnia paralvei</name>
    <dbReference type="NCBI Taxonomy" id="546367"/>
    <lineage>
        <taxon>Bacteria</taxon>
        <taxon>Pseudomonadati</taxon>
        <taxon>Pseudomonadota</taxon>
        <taxon>Gammaproteobacteria</taxon>
        <taxon>Enterobacterales</taxon>
        <taxon>Hafniaceae</taxon>
        <taxon>Hafnia</taxon>
    </lineage>
</organism>
<evidence type="ECO:0000313" key="2">
    <source>
        <dbReference type="Proteomes" id="UP000218796"/>
    </source>
</evidence>
<dbReference type="InterPro" id="IPR016918">
    <property type="entry name" value="UCP029394"/>
</dbReference>
<evidence type="ECO:0000313" key="1">
    <source>
        <dbReference type="EMBL" id="PAV95693.1"/>
    </source>
</evidence>
<dbReference type="OrthoDB" id="8912060at2"/>